<keyword evidence="3" id="KW-1185">Reference proteome</keyword>
<evidence type="ECO:0000313" key="2">
    <source>
        <dbReference type="EMBL" id="KAJ4266439.1"/>
    </source>
</evidence>
<proteinExistence type="predicted"/>
<feature type="compositionally biased region" description="Polar residues" evidence="1">
    <location>
        <begin position="178"/>
        <end position="195"/>
    </location>
</feature>
<name>A0A9W8S6T0_9HYPO</name>
<sequence>MPAPGADFVNSLSVLFEEAGGNGRDGNIEFTHLRSPVLEFIASCGQMTAAKARANCDLKFIDGNEPETILALPPAKLNLDEKRAQLDTASTSEEFIEILRDLINKQKSPRRSPRQKTAGRKRTNTPPESPRNKAQRRLEAADAAKAAAATEASLKKTPRIKLRPGSKSVVPNPPNIEVAQQPNGGTISEPTNNGKASHQINPTMPGHMDIDPNSVSAPSQGKAAKIQENPNNEDVSLVPNTLNPSHDQEDTHMIDVPPANRRPGTHEVADAAKDIASHQWDEFKPKLLDMLAKMCADPTHEEVEAALKRLQLAFNHLKPERALIPAATWDSYEKKLVNAAKKGLFENPWSERQERVGRIIYLQEEEAVMESRDYDRLRAAARIWAMLTEATAPPQETVNQERSEAWLVERLGDITFLERLFACKERLGAVKIPQTD</sequence>
<dbReference type="Proteomes" id="UP001152049">
    <property type="component" value="Unassembled WGS sequence"/>
</dbReference>
<evidence type="ECO:0000256" key="1">
    <source>
        <dbReference type="SAM" id="MobiDB-lite"/>
    </source>
</evidence>
<organism evidence="2 3">
    <name type="scientific">Fusarium torreyae</name>
    <dbReference type="NCBI Taxonomy" id="1237075"/>
    <lineage>
        <taxon>Eukaryota</taxon>
        <taxon>Fungi</taxon>
        <taxon>Dikarya</taxon>
        <taxon>Ascomycota</taxon>
        <taxon>Pezizomycotina</taxon>
        <taxon>Sordariomycetes</taxon>
        <taxon>Hypocreomycetidae</taxon>
        <taxon>Hypocreales</taxon>
        <taxon>Nectriaceae</taxon>
        <taxon>Fusarium</taxon>
    </lineage>
</organism>
<dbReference type="OrthoDB" id="5095558at2759"/>
<dbReference type="EMBL" id="JAOQAZ010000005">
    <property type="protein sequence ID" value="KAJ4266439.1"/>
    <property type="molecule type" value="Genomic_DNA"/>
</dbReference>
<feature type="compositionally biased region" description="Low complexity" evidence="1">
    <location>
        <begin position="143"/>
        <end position="152"/>
    </location>
</feature>
<evidence type="ECO:0000313" key="3">
    <source>
        <dbReference type="Proteomes" id="UP001152049"/>
    </source>
</evidence>
<protein>
    <submittedName>
        <fullName evidence="2">Uncharacterized protein</fullName>
    </submittedName>
</protein>
<dbReference type="AlphaFoldDB" id="A0A9W8S6T0"/>
<comment type="caution">
    <text evidence="2">The sequence shown here is derived from an EMBL/GenBank/DDBJ whole genome shotgun (WGS) entry which is preliminary data.</text>
</comment>
<accession>A0A9W8S6T0</accession>
<reference evidence="2" key="1">
    <citation type="submission" date="2022-09" db="EMBL/GenBank/DDBJ databases">
        <title>Fusarium specimens isolated from Avocado Roots.</title>
        <authorList>
            <person name="Stajich J."/>
            <person name="Roper C."/>
            <person name="Heimlech-Rivalta G."/>
        </authorList>
    </citation>
    <scope>NUCLEOTIDE SEQUENCE</scope>
    <source>
        <strain evidence="2">CF00136</strain>
    </source>
</reference>
<feature type="compositionally biased region" description="Basic residues" evidence="1">
    <location>
        <begin position="107"/>
        <end position="123"/>
    </location>
</feature>
<gene>
    <name evidence="2" type="ORF">NW762_004423</name>
</gene>
<feature type="region of interest" description="Disordered" evidence="1">
    <location>
        <begin position="104"/>
        <end position="195"/>
    </location>
</feature>